<dbReference type="GO" id="GO:0005198">
    <property type="term" value="F:structural molecule activity"/>
    <property type="evidence" value="ECO:0007669"/>
    <property type="project" value="InterPro"/>
</dbReference>
<dbReference type="PANTHER" id="PTHR10635:SF0">
    <property type="entry name" value="COATOMER SUBUNIT BETA"/>
    <property type="match status" value="1"/>
</dbReference>
<accession>A0A168RW91</accession>
<dbReference type="GO" id="GO:0030126">
    <property type="term" value="C:COPI vesicle coat"/>
    <property type="evidence" value="ECO:0007669"/>
    <property type="project" value="InterPro"/>
</dbReference>
<dbReference type="PROSITE" id="PS50297">
    <property type="entry name" value="ANK_REP_REGION"/>
    <property type="match status" value="1"/>
</dbReference>
<dbReference type="Gene3D" id="3.40.50.300">
    <property type="entry name" value="P-loop containing nucleotide triphosphate hydrolases"/>
    <property type="match status" value="1"/>
</dbReference>
<keyword evidence="9" id="KW-0653">Protein transport</keyword>
<organism evidence="17">
    <name type="scientific">Absidia glauca</name>
    <name type="common">Pin mould</name>
    <dbReference type="NCBI Taxonomy" id="4829"/>
    <lineage>
        <taxon>Eukaryota</taxon>
        <taxon>Fungi</taxon>
        <taxon>Fungi incertae sedis</taxon>
        <taxon>Mucoromycota</taxon>
        <taxon>Mucoromycotina</taxon>
        <taxon>Mucoromycetes</taxon>
        <taxon>Mucorales</taxon>
        <taxon>Cunninghamellaceae</taxon>
        <taxon>Absidia</taxon>
    </lineage>
</organism>
<keyword evidence="4" id="KW-0963">Cytoplasm</keyword>
<dbReference type="GO" id="GO:0006886">
    <property type="term" value="P:intracellular protein transport"/>
    <property type="evidence" value="ECO:0007669"/>
    <property type="project" value="InterPro"/>
</dbReference>
<dbReference type="InterPro" id="IPR001270">
    <property type="entry name" value="ClpA/B"/>
</dbReference>
<dbReference type="GO" id="GO:0000139">
    <property type="term" value="C:Golgi membrane"/>
    <property type="evidence" value="ECO:0007669"/>
    <property type="project" value="UniProtKB-SubCell"/>
</dbReference>
<evidence type="ECO:0000256" key="14">
    <source>
        <dbReference type="SAM" id="MobiDB-lite"/>
    </source>
</evidence>
<dbReference type="Gene3D" id="1.10.8.60">
    <property type="match status" value="1"/>
</dbReference>
<evidence type="ECO:0000313" key="18">
    <source>
        <dbReference type="Proteomes" id="UP000078561"/>
    </source>
</evidence>
<feature type="region of interest" description="Disordered" evidence="14">
    <location>
        <begin position="456"/>
        <end position="496"/>
    </location>
</feature>
<reference evidence="17" key="1">
    <citation type="submission" date="2016-04" db="EMBL/GenBank/DDBJ databases">
        <authorList>
            <person name="Evans L.H."/>
            <person name="Alamgir A."/>
            <person name="Owens N."/>
            <person name="Weber N.D."/>
            <person name="Virtaneva K."/>
            <person name="Barbian K."/>
            <person name="Babar A."/>
            <person name="Rosenke K."/>
        </authorList>
    </citation>
    <scope>NUCLEOTIDE SEQUENCE [LARGE SCALE GENOMIC DNA]</scope>
    <source>
        <strain evidence="17">CBS 101.48</strain>
    </source>
</reference>
<dbReference type="Pfam" id="PF00023">
    <property type="entry name" value="Ank"/>
    <property type="match status" value="2"/>
</dbReference>
<evidence type="ECO:0008006" key="19">
    <source>
        <dbReference type="Google" id="ProtNLM"/>
    </source>
</evidence>
<evidence type="ECO:0000259" key="15">
    <source>
        <dbReference type="SMART" id="SM00382"/>
    </source>
</evidence>
<evidence type="ECO:0000256" key="10">
    <source>
        <dbReference type="ARBA" id="ARBA00023034"/>
    </source>
</evidence>
<evidence type="ECO:0000256" key="3">
    <source>
        <dbReference type="ARBA" id="ARBA00022448"/>
    </source>
</evidence>
<dbReference type="OrthoDB" id="18170at2759"/>
<dbReference type="AlphaFoldDB" id="A0A168RW91"/>
<dbReference type="SMART" id="SM01086">
    <property type="entry name" value="ClpB_D2-small"/>
    <property type="match status" value="1"/>
</dbReference>
<evidence type="ECO:0000256" key="7">
    <source>
        <dbReference type="ARBA" id="ARBA00022840"/>
    </source>
</evidence>
<dbReference type="PANTHER" id="PTHR10635">
    <property type="entry name" value="COATOMER SUBUNIT BETA"/>
    <property type="match status" value="1"/>
</dbReference>
<evidence type="ECO:0000256" key="8">
    <source>
        <dbReference type="ARBA" id="ARBA00022892"/>
    </source>
</evidence>
<evidence type="ECO:0000256" key="5">
    <source>
        <dbReference type="ARBA" id="ARBA00022737"/>
    </source>
</evidence>
<dbReference type="SUPFAM" id="SSF48403">
    <property type="entry name" value="Ankyrin repeat"/>
    <property type="match status" value="1"/>
</dbReference>
<evidence type="ECO:0000259" key="16">
    <source>
        <dbReference type="SMART" id="SM01086"/>
    </source>
</evidence>
<dbReference type="Pfam" id="PF14806">
    <property type="entry name" value="Coatomer_b_Cpla"/>
    <property type="match status" value="1"/>
</dbReference>
<dbReference type="Proteomes" id="UP000078561">
    <property type="component" value="Unassembled WGS sequence"/>
</dbReference>
<dbReference type="InterPro" id="IPR019489">
    <property type="entry name" value="Clp_ATPase_C"/>
</dbReference>
<dbReference type="GO" id="GO:0005524">
    <property type="term" value="F:ATP binding"/>
    <property type="evidence" value="ECO:0007669"/>
    <property type="project" value="UniProtKB-KW"/>
</dbReference>
<evidence type="ECO:0000256" key="12">
    <source>
        <dbReference type="ARBA" id="ARBA00023329"/>
    </source>
</evidence>
<dbReference type="Gene3D" id="1.25.40.20">
    <property type="entry name" value="Ankyrin repeat-containing domain"/>
    <property type="match status" value="1"/>
</dbReference>
<keyword evidence="13" id="KW-0040">ANK repeat</keyword>
<feature type="domain" description="Clp ATPase C-terminal" evidence="16">
    <location>
        <begin position="538"/>
        <end position="625"/>
    </location>
</feature>
<dbReference type="InParanoid" id="A0A168RW91"/>
<dbReference type="InterPro" id="IPR003959">
    <property type="entry name" value="ATPase_AAA_core"/>
</dbReference>
<dbReference type="Pfam" id="PF07718">
    <property type="entry name" value="Coatamer_beta_C"/>
    <property type="match status" value="1"/>
</dbReference>
<dbReference type="CDD" id="cd19499">
    <property type="entry name" value="RecA-like_ClpB_Hsp104-like"/>
    <property type="match status" value="1"/>
</dbReference>
<evidence type="ECO:0000256" key="4">
    <source>
        <dbReference type="ARBA" id="ARBA00022490"/>
    </source>
</evidence>
<keyword evidence="12" id="KW-0968">Cytoplasmic vesicle</keyword>
<proteinExistence type="predicted"/>
<keyword evidence="10" id="KW-0333">Golgi apparatus</keyword>
<dbReference type="InterPro" id="IPR011710">
    <property type="entry name" value="Coatomer_bsu_C"/>
</dbReference>
<evidence type="ECO:0000313" key="17">
    <source>
        <dbReference type="EMBL" id="SAM07480.1"/>
    </source>
</evidence>
<dbReference type="GO" id="GO:0006888">
    <property type="term" value="P:endoplasmic reticulum to Golgi vesicle-mediated transport"/>
    <property type="evidence" value="ECO:0007669"/>
    <property type="project" value="TreeGrafter"/>
</dbReference>
<evidence type="ECO:0000256" key="9">
    <source>
        <dbReference type="ARBA" id="ARBA00022927"/>
    </source>
</evidence>
<dbReference type="InterPro" id="IPR003593">
    <property type="entry name" value="AAA+_ATPase"/>
</dbReference>
<keyword evidence="3" id="KW-0813">Transport</keyword>
<dbReference type="STRING" id="4829.A0A168RW91"/>
<dbReference type="InterPro" id="IPR029446">
    <property type="entry name" value="COPB1_appendage_platform_dom"/>
</dbReference>
<dbReference type="SMART" id="SM00382">
    <property type="entry name" value="AAA"/>
    <property type="match status" value="1"/>
</dbReference>
<name>A0A168RW91_ABSGL</name>
<sequence>MMIRGIARTATRKQSTQARYATLVRSRISTTATRVIPVSLQQQPATSPLHKPWLLAAGLTLTFGGLAVATLQEKVYALEATTNGDQICQAIVQNDFRTLRKLAEDPDFTPNVYHRYGWTPLQVAVIQDNETMVKFLLEKGAGKNRKDDPNLEDHYYPRSHQAANVRQADFSADLMPYRDYRDYTALHYAVIICNPTVVALILDHMADPLVRNSNGLTPREYLYHVERFTGEHNSEIDTMLRGKEQSFAADKEAHEERQRKELAKQEKEYRKKHPLEDALKDKIVGQLGPIHALASAIRRKQNGWQDDDHPLVFLFCGSSGVGKTELAKTLANYVHGKNMDKGFIRIDMSEFQHKHDVSRFIGSPPGYVGYDEGGQLTEKLKECPNAVVLLDEVEKAHPDVLTVMLQLFDEGRITDGKGTTVECTDAIFIMTSNLAQHEIADEAELLRLEASVTSDAQTTGIAPPTGIDERSQQQQQQHQQVRHHSRLADELDGNDDDDGQISLSRQFIEKTIYPILYEHFRRDEFLGRINEVLFFLPFSEDELRDITQRELSKWADKAKSRHDITMTWDSDVVDLLARGYNIRYGARSIKYEVERKVVNLIAKANENDDVVNGGKVHVVVDKIPGKKRRLCKLEIQHKGGDDRKSGGGWFGKQDKRHIYRKIPNLKYALLYASTNTTISPKTATDSRGLKVGNYPPKFNILNMIRQNHPDRTNLRILNFADNKDLHGGGLSESLTSVPVIDGTQLEMKTKPPLLEQSLILNGDYYLGSVLATTLTKLVLRYSKLASDPASANARRAEAMLIMTSIIRVGQSQFVSFPIDEDSYDRIMQDLRVVGTYSQANVIEKVYLEDTKLAYAKQIQDEERRAAEAKANDQGTVKIQVDDAIVFRQLSKKTGGNTTDEYDQDLSRATGVLDNKDDLMSKLSRIVQLTGFSDQVYAEAVVNVHQYDVLLDVLIVNQTAETLQNLTVEFATLGDLKLVDRPTSHSLGPHAFLTIKASIKVSSTETGVIFGNIVYDTNATASDTNCVVLNDVHIDIVDYINPATCTETQFRSHWVEFEWENKVNVNTTITDVRTYLDHLTSSTNLRCLTPERQLEGDCGFLSANLYARSIFGEDALANISIEKTGDGPITGHIRIRSKTQGLALSLVPF</sequence>
<dbReference type="SMART" id="SM00248">
    <property type="entry name" value="ANK"/>
    <property type="match status" value="2"/>
</dbReference>
<evidence type="ECO:0000256" key="11">
    <source>
        <dbReference type="ARBA" id="ARBA00023136"/>
    </source>
</evidence>
<feature type="domain" description="AAA+ ATPase" evidence="15">
    <location>
        <begin position="309"/>
        <end position="449"/>
    </location>
</feature>
<comment type="subcellular location">
    <subcellularLocation>
        <location evidence="2">Cytoplasmic vesicle</location>
        <location evidence="2">COPI-coated vesicle membrane</location>
        <topology evidence="2">Peripheral membrane protein</topology>
        <orientation evidence="2">Cytoplasmic side</orientation>
    </subcellularLocation>
    <subcellularLocation>
        <location evidence="1">Golgi apparatus membrane</location>
        <topology evidence="1">Peripheral membrane protein</topology>
        <orientation evidence="1">Cytoplasmic side</orientation>
    </subcellularLocation>
</comment>
<evidence type="ECO:0000256" key="1">
    <source>
        <dbReference type="ARBA" id="ARBA00004255"/>
    </source>
</evidence>
<dbReference type="PROSITE" id="PS50088">
    <property type="entry name" value="ANK_REPEAT"/>
    <property type="match status" value="1"/>
</dbReference>
<dbReference type="InterPro" id="IPR036770">
    <property type="entry name" value="Ankyrin_rpt-contain_sf"/>
</dbReference>
<feature type="repeat" description="ANK" evidence="13">
    <location>
        <begin position="116"/>
        <end position="148"/>
    </location>
</feature>
<dbReference type="SUPFAM" id="SSF52540">
    <property type="entry name" value="P-loop containing nucleoside triphosphate hydrolases"/>
    <property type="match status" value="1"/>
</dbReference>
<dbReference type="PRINTS" id="PR00300">
    <property type="entry name" value="CLPPROTEASEA"/>
</dbReference>
<evidence type="ECO:0000256" key="13">
    <source>
        <dbReference type="PROSITE-ProRule" id="PRU00023"/>
    </source>
</evidence>
<keyword evidence="18" id="KW-1185">Reference proteome</keyword>
<protein>
    <recommendedName>
        <fullName evidence="19">AAA+ ATPase domain-containing protein</fullName>
    </recommendedName>
</protein>
<evidence type="ECO:0000256" key="2">
    <source>
        <dbReference type="ARBA" id="ARBA00004347"/>
    </source>
</evidence>
<dbReference type="EMBL" id="LT554760">
    <property type="protein sequence ID" value="SAM07480.1"/>
    <property type="molecule type" value="Genomic_DNA"/>
</dbReference>
<dbReference type="Pfam" id="PF10431">
    <property type="entry name" value="ClpB_D2-small"/>
    <property type="match status" value="1"/>
</dbReference>
<keyword evidence="7" id="KW-0067">ATP-binding</keyword>
<dbReference type="Pfam" id="PF07724">
    <property type="entry name" value="AAA_2"/>
    <property type="match status" value="1"/>
</dbReference>
<dbReference type="InterPro" id="IPR016460">
    <property type="entry name" value="COPB1"/>
</dbReference>
<dbReference type="GO" id="GO:0006891">
    <property type="term" value="P:intra-Golgi vesicle-mediated transport"/>
    <property type="evidence" value="ECO:0007669"/>
    <property type="project" value="TreeGrafter"/>
</dbReference>
<keyword evidence="11" id="KW-0472">Membrane</keyword>
<keyword evidence="8" id="KW-0931">ER-Golgi transport</keyword>
<evidence type="ECO:0000256" key="6">
    <source>
        <dbReference type="ARBA" id="ARBA00022741"/>
    </source>
</evidence>
<keyword evidence="6" id="KW-0547">Nucleotide-binding</keyword>
<gene>
    <name evidence="17" type="primary">ABSGL_13123.1 scaffold 13659</name>
</gene>
<dbReference type="InterPro" id="IPR002110">
    <property type="entry name" value="Ankyrin_rpt"/>
</dbReference>
<keyword evidence="5" id="KW-0677">Repeat</keyword>
<dbReference type="GO" id="GO:0016887">
    <property type="term" value="F:ATP hydrolysis activity"/>
    <property type="evidence" value="ECO:0007669"/>
    <property type="project" value="InterPro"/>
</dbReference>
<dbReference type="InterPro" id="IPR027417">
    <property type="entry name" value="P-loop_NTPase"/>
</dbReference>